<reference evidence="2 3" key="1">
    <citation type="submission" date="2018-03" db="EMBL/GenBank/DDBJ databases">
        <authorList>
            <person name="Guldener U."/>
        </authorList>
    </citation>
    <scope>NUCLEOTIDE SEQUENCE [LARGE SCALE GENOMIC DNA]</scope>
    <source>
        <strain evidence="2 3">NBRC100155</strain>
    </source>
</reference>
<feature type="region of interest" description="Disordered" evidence="1">
    <location>
        <begin position="78"/>
        <end position="112"/>
    </location>
</feature>
<evidence type="ECO:0000313" key="3">
    <source>
        <dbReference type="Proteomes" id="UP000324022"/>
    </source>
</evidence>
<feature type="compositionally biased region" description="Polar residues" evidence="1">
    <location>
        <begin position="187"/>
        <end position="199"/>
    </location>
</feature>
<feature type="compositionally biased region" description="Polar residues" evidence="1">
    <location>
        <begin position="1097"/>
        <end position="1119"/>
    </location>
</feature>
<dbReference type="EMBL" id="OOIN01000030">
    <property type="protein sequence ID" value="SPO29836.1"/>
    <property type="molecule type" value="Genomic_DNA"/>
</dbReference>
<feature type="compositionally biased region" description="Low complexity" evidence="1">
    <location>
        <begin position="838"/>
        <end position="852"/>
    </location>
</feature>
<feature type="region of interest" description="Disordered" evidence="1">
    <location>
        <begin position="125"/>
        <end position="205"/>
    </location>
</feature>
<feature type="region of interest" description="Disordered" evidence="1">
    <location>
        <begin position="1035"/>
        <end position="1126"/>
    </location>
</feature>
<gene>
    <name evidence="2" type="ORF">UTRI_06108_B</name>
</gene>
<feature type="compositionally biased region" description="Low complexity" evidence="1">
    <location>
        <begin position="78"/>
        <end position="95"/>
    </location>
</feature>
<evidence type="ECO:0000256" key="1">
    <source>
        <dbReference type="SAM" id="MobiDB-lite"/>
    </source>
</evidence>
<feature type="compositionally biased region" description="Low complexity" evidence="1">
    <location>
        <begin position="643"/>
        <end position="660"/>
    </location>
</feature>
<feature type="compositionally biased region" description="Polar residues" evidence="1">
    <location>
        <begin position="671"/>
        <end position="685"/>
    </location>
</feature>
<feature type="compositionally biased region" description="Polar residues" evidence="1">
    <location>
        <begin position="1"/>
        <end position="14"/>
    </location>
</feature>
<feature type="compositionally biased region" description="Basic residues" evidence="1">
    <location>
        <begin position="571"/>
        <end position="595"/>
    </location>
</feature>
<keyword evidence="3" id="KW-1185">Reference proteome</keyword>
<dbReference type="Proteomes" id="UP000324022">
    <property type="component" value="Unassembled WGS sequence"/>
</dbReference>
<feature type="compositionally biased region" description="Polar residues" evidence="1">
    <location>
        <begin position="125"/>
        <end position="136"/>
    </location>
</feature>
<feature type="compositionally biased region" description="Low complexity" evidence="1">
    <location>
        <begin position="770"/>
        <end position="786"/>
    </location>
</feature>
<dbReference type="AlphaFoldDB" id="A0A5C3EJL8"/>
<organism evidence="2 3">
    <name type="scientific">Ustilago trichophora</name>
    <dbReference type="NCBI Taxonomy" id="86804"/>
    <lineage>
        <taxon>Eukaryota</taxon>
        <taxon>Fungi</taxon>
        <taxon>Dikarya</taxon>
        <taxon>Basidiomycota</taxon>
        <taxon>Ustilaginomycotina</taxon>
        <taxon>Ustilaginomycetes</taxon>
        <taxon>Ustilaginales</taxon>
        <taxon>Ustilaginaceae</taxon>
        <taxon>Ustilago</taxon>
    </lineage>
</organism>
<feature type="compositionally biased region" description="Basic and acidic residues" evidence="1">
    <location>
        <begin position="688"/>
        <end position="699"/>
    </location>
</feature>
<feature type="region of interest" description="Disordered" evidence="1">
    <location>
        <begin position="750"/>
        <end position="801"/>
    </location>
</feature>
<feature type="compositionally biased region" description="Low complexity" evidence="1">
    <location>
        <begin position="17"/>
        <end position="61"/>
    </location>
</feature>
<protein>
    <submittedName>
        <fullName evidence="2">Uncharacterized protein</fullName>
    </submittedName>
</protein>
<feature type="region of interest" description="Disordered" evidence="1">
    <location>
        <begin position="557"/>
        <end position="731"/>
    </location>
</feature>
<feature type="compositionally biased region" description="Basic and acidic residues" evidence="1">
    <location>
        <begin position="151"/>
        <end position="160"/>
    </location>
</feature>
<feature type="compositionally biased region" description="Low complexity" evidence="1">
    <location>
        <begin position="1039"/>
        <end position="1064"/>
    </location>
</feature>
<name>A0A5C3EJL8_9BASI</name>
<accession>A0A5C3EJL8</accession>
<feature type="region of interest" description="Disordered" evidence="1">
    <location>
        <begin position="1"/>
        <end position="66"/>
    </location>
</feature>
<evidence type="ECO:0000313" key="2">
    <source>
        <dbReference type="EMBL" id="SPO29836.1"/>
    </source>
</evidence>
<feature type="compositionally biased region" description="Gly residues" evidence="1">
    <location>
        <begin position="1086"/>
        <end position="1096"/>
    </location>
</feature>
<feature type="region of interest" description="Disordered" evidence="1">
    <location>
        <begin position="815"/>
        <end position="856"/>
    </location>
</feature>
<feature type="compositionally biased region" description="Low complexity" evidence="1">
    <location>
        <begin position="716"/>
        <end position="731"/>
    </location>
</feature>
<dbReference type="OrthoDB" id="3346927at2759"/>
<sequence>MMASTSRLGESSVRTDAPASRRSISSQAASASRALTSVASTSVSSPYAGLPSSSSSSSSLSTPKRRSIAAAGRNSFSRYSASSSSTSSLVNDSSSQQGRRSISANSSDNNIQEEAEPIPTISRTAQANAHNSSQTAAVRAARPSPRHQRHHSAESLRLDLDGLDLGGNQDYISPSDSAPGQRHVRSRSNNNATQASFPASKQPFDNAPYNVVDVDMDRICASCATQGRTHESLNGLEDSFSLHLRAECSDYREIMSSQAVLNAAVDKEQRMRNASLETIDPQRPRGYSISNGQVLGGFASLGLQPETGVEPLAPTRHQPVRSITKGSTDSSEAPITPIEWRDSFGTLAAPSYTPPPKWAHLTGRPCNPLEPLDVLSIQEMGFHSLDIGSLNDWEGCKLSAEILCPINGHQRIEWSVAQTTRRNKKWVVVPNATVTCGTTETLSSAAQAERTVVVSNRSLWLDESEAGVASLAQREQAQSATTSQRLPASNRVFKPFSGKAGFELRLLRPTVGKICPPVYLANASTHRYLHQYRKENGPQSSQLNGAFIMDTAADVDRQSAKASQPIYPVLRRSRSRPYLRHPHAPLRRSRSKPYLRHSAQQQAAEAAPSRINPEEFAPSLPGDPLVRMHPGESWPSARSRPTDSLSSFDSGSSSDVGSDTSSDDADLSATNTRESVMGSMSSASYDQPARKDMNGERARSAAIPMAVRGSHLGRAPRSLSPGSSVSRGISSNSEASAALAGWQHSSLEQQRYQQQYPGSASYEADSWQGTSPTTASASSLSASSKQSRSRKGLQKALQKKDKMLSSWFKRRPEIGNAAQSVSPGTEPELAQLSSNGMASQSQASTNSSTRSSLARDSHDGSVASAIAGSVASAIAGATPLTETALESFQRAMFRPASPESTIMGSRRGSEALTQKTVEPCAPAVQTNSAQVSQERTGGRDNRTAVNSTLSQVYGWDEEQAAKKLVGRVGTGSFLDLDEENALLGLDAVPAGALTMLIPLPLIGRARAQDAVRYMRVNFVPFGSFTDPFEAPQGLGGGALLNAGSPSGESEPSSLSQSMSTGSGSFAWHREAAKSSEQSSWKRKLGLSGGRSGGGQGATQNASVQSAIGQSLPSGTQEAPQSPPLGKPEAFRITAIVHDAPWTLSSCSSELDPRLPEPGTFPVVLGYCNGSKGLEMVPEGWGALRLAGVPIPTNPDGSPIQGIHPLHGVTDLIIAACTAVMDV</sequence>
<proteinExistence type="predicted"/>
<feature type="compositionally biased region" description="Polar residues" evidence="1">
    <location>
        <begin position="96"/>
        <end position="110"/>
    </location>
</feature>